<proteinExistence type="predicted"/>
<feature type="chain" id="PRO_5030670906" evidence="1">
    <location>
        <begin position="23"/>
        <end position="237"/>
    </location>
</feature>
<accession>A0A7Y7V5K9</accession>
<evidence type="ECO:0000313" key="2">
    <source>
        <dbReference type="EMBL" id="NVZ55849.1"/>
    </source>
</evidence>
<reference evidence="2 3" key="1">
    <citation type="submission" date="2020-04" db="EMBL/GenBank/DDBJ databases">
        <title>Molecular characterization of pseudomonads from Agaricus bisporus reveal novel blotch 2 pathogens in Western Europe.</title>
        <authorList>
            <person name="Taparia T."/>
            <person name="Krijger M."/>
            <person name="Haynes E."/>
            <person name="Elpinstone J.G."/>
            <person name="Noble R."/>
            <person name="Van Der Wolf J."/>
        </authorList>
    </citation>
    <scope>NUCLEOTIDE SEQUENCE [LARGE SCALE GENOMIC DNA]</scope>
    <source>
        <strain evidence="2 3">B7002</strain>
    </source>
</reference>
<dbReference type="InterPro" id="IPR010546">
    <property type="entry name" value="DUF1120"/>
</dbReference>
<protein>
    <submittedName>
        <fullName evidence="2">DUF1120 domain-containing protein</fullName>
    </submittedName>
</protein>
<gene>
    <name evidence="2" type="ORF">HX797_06185</name>
</gene>
<dbReference type="Pfam" id="PF06551">
    <property type="entry name" value="DUF1120"/>
    <property type="match status" value="1"/>
</dbReference>
<evidence type="ECO:0000256" key="1">
    <source>
        <dbReference type="SAM" id="SignalP"/>
    </source>
</evidence>
<sequence length="237" mass="25366">MKPIFLISALTLAMSSSFVANAADLTGDKGQSSKVLSVTGAIGAPTCKFEMNSGQAVEFGTIAPSQLQMDQVTAGNISSITGGFSVECDAKTLVRLQVKDTYASNLLKDNKHKDLFPGHYGPDSQFGLVDANNPDTLIGSYIIVKNKISTTDNGTTKEGHDLYIQGGRRSNVFVSTKDNSGSGEQETLVIDNPNGYASKLMNVGFTIQPNFLPKKTWFTEGNDVEIIGDATFSMVYL</sequence>
<dbReference type="EMBL" id="JACAOZ010000006">
    <property type="protein sequence ID" value="NVZ55849.1"/>
    <property type="molecule type" value="Genomic_DNA"/>
</dbReference>
<dbReference type="AlphaFoldDB" id="A0A7Y7V5K9"/>
<feature type="signal peptide" evidence="1">
    <location>
        <begin position="1"/>
        <end position="22"/>
    </location>
</feature>
<dbReference type="Proteomes" id="UP000560470">
    <property type="component" value="Unassembled WGS sequence"/>
</dbReference>
<keyword evidence="1" id="KW-0732">Signal</keyword>
<dbReference type="RefSeq" id="WP_169986045.1">
    <property type="nucleotide sequence ID" value="NZ_JACAOZ010000006.1"/>
</dbReference>
<name>A0A7Y7V5K9_9PSED</name>
<organism evidence="2 3">
    <name type="scientific">Pseudomonas edaphica</name>
    <dbReference type="NCBI Taxonomy" id="2006980"/>
    <lineage>
        <taxon>Bacteria</taxon>
        <taxon>Pseudomonadati</taxon>
        <taxon>Pseudomonadota</taxon>
        <taxon>Gammaproteobacteria</taxon>
        <taxon>Pseudomonadales</taxon>
        <taxon>Pseudomonadaceae</taxon>
        <taxon>Pseudomonas</taxon>
    </lineage>
</organism>
<comment type="caution">
    <text evidence="2">The sequence shown here is derived from an EMBL/GenBank/DDBJ whole genome shotgun (WGS) entry which is preliminary data.</text>
</comment>
<evidence type="ECO:0000313" key="3">
    <source>
        <dbReference type="Proteomes" id="UP000560470"/>
    </source>
</evidence>